<reference evidence="2 3" key="1">
    <citation type="submission" date="2018-12" db="EMBL/GenBank/DDBJ databases">
        <authorList>
            <consortium name="Pathogen Informatics"/>
        </authorList>
    </citation>
    <scope>NUCLEOTIDE SEQUENCE [LARGE SCALE GENOMIC DNA]</scope>
    <source>
        <strain evidence="2 3">NCTC10485</strain>
    </source>
</reference>
<dbReference type="OrthoDB" id="4735991at2"/>
<accession>A0A3S5EIB2</accession>
<keyword evidence="1" id="KW-0472">Membrane</keyword>
<evidence type="ECO:0000313" key="3">
    <source>
        <dbReference type="Proteomes" id="UP000282551"/>
    </source>
</evidence>
<feature type="transmembrane region" description="Helical" evidence="1">
    <location>
        <begin position="51"/>
        <end position="73"/>
    </location>
</feature>
<name>A0A3S5EIB2_MYCCI</name>
<protein>
    <submittedName>
        <fullName evidence="2">Uncharacterized integral membrane protein</fullName>
    </submittedName>
</protein>
<keyword evidence="3" id="KW-1185">Reference proteome</keyword>
<gene>
    <name evidence="2" type="ORF">NCTC10485_01840</name>
</gene>
<dbReference type="Proteomes" id="UP000282551">
    <property type="component" value="Chromosome"/>
</dbReference>
<dbReference type="NCBIfam" id="TIGR01167">
    <property type="entry name" value="LPXTG_anchor"/>
    <property type="match status" value="1"/>
</dbReference>
<sequence length="79" mass="8959">MPSEDTAAPSSGRARRFALRHWFALILVVLAAIFIAQNREQVNIHVLWTSFAAPVWFFFAGLLVVGILIGLLLRRRRRG</sequence>
<dbReference type="RefSeq" id="WP_126333472.1">
    <property type="nucleotide sequence ID" value="NZ_AP022604.1"/>
</dbReference>
<keyword evidence="1" id="KW-1133">Transmembrane helix</keyword>
<evidence type="ECO:0000313" key="2">
    <source>
        <dbReference type="EMBL" id="VEG47559.1"/>
    </source>
</evidence>
<dbReference type="EMBL" id="LR134355">
    <property type="protein sequence ID" value="VEG47559.1"/>
    <property type="molecule type" value="Genomic_DNA"/>
</dbReference>
<proteinExistence type="predicted"/>
<dbReference type="AlphaFoldDB" id="A0A3S5EIB2"/>
<keyword evidence="1" id="KW-0812">Transmembrane</keyword>
<evidence type="ECO:0000256" key="1">
    <source>
        <dbReference type="SAM" id="Phobius"/>
    </source>
</evidence>
<organism evidence="2 3">
    <name type="scientific">Mycolicibacterium chitae</name>
    <name type="common">Mycobacterium chitae</name>
    <dbReference type="NCBI Taxonomy" id="1792"/>
    <lineage>
        <taxon>Bacteria</taxon>
        <taxon>Bacillati</taxon>
        <taxon>Actinomycetota</taxon>
        <taxon>Actinomycetes</taxon>
        <taxon>Mycobacteriales</taxon>
        <taxon>Mycobacteriaceae</taxon>
        <taxon>Mycolicibacterium</taxon>
    </lineage>
</organism>
<feature type="transmembrane region" description="Helical" evidence="1">
    <location>
        <begin position="21"/>
        <end position="39"/>
    </location>
</feature>